<dbReference type="Pfam" id="PF12833">
    <property type="entry name" value="HTH_18"/>
    <property type="match status" value="1"/>
</dbReference>
<dbReference type="Gene3D" id="1.10.10.60">
    <property type="entry name" value="Homeodomain-like"/>
    <property type="match status" value="2"/>
</dbReference>
<dbReference type="Proteomes" id="UP000312594">
    <property type="component" value="Unassembled WGS sequence"/>
</dbReference>
<dbReference type="SMART" id="SM00342">
    <property type="entry name" value="HTH_ARAC"/>
    <property type="match status" value="1"/>
</dbReference>
<organism evidence="5 6">
    <name type="scientific">Eggerthella lenta</name>
    <name type="common">Eubacterium lentum</name>
    <dbReference type="NCBI Taxonomy" id="84112"/>
    <lineage>
        <taxon>Bacteria</taxon>
        <taxon>Bacillati</taxon>
        <taxon>Actinomycetota</taxon>
        <taxon>Coriobacteriia</taxon>
        <taxon>Eggerthellales</taxon>
        <taxon>Eggerthellaceae</taxon>
        <taxon>Eggerthella</taxon>
    </lineage>
</organism>
<accession>A0A5C5C6Y7</accession>
<evidence type="ECO:0000313" key="6">
    <source>
        <dbReference type="Proteomes" id="UP000312594"/>
    </source>
</evidence>
<dbReference type="RefSeq" id="WP_013978987.1">
    <property type="nucleotide sequence ID" value="NZ_VEVP01000004.1"/>
</dbReference>
<evidence type="ECO:0000259" key="4">
    <source>
        <dbReference type="PROSITE" id="PS01124"/>
    </source>
</evidence>
<dbReference type="GO" id="GO:0003700">
    <property type="term" value="F:DNA-binding transcription factor activity"/>
    <property type="evidence" value="ECO:0007669"/>
    <property type="project" value="InterPro"/>
</dbReference>
<keyword evidence="1" id="KW-0805">Transcription regulation</keyword>
<sequence>MDDKETMFSHAAQAAAETFAASLEPIGLVLADGWNGEGSLFEGDGRRCEGWYWAWEARRFFSVVCCDFTLKEPLPFCFDSGGYFAVRRERHGLLPQASVSAFLETTPKTSSVLLPKGARFSYTEIEYYDEYCRSVFGERIDKALKPLATSLKGLRNQASWDPEIAEMLGKITPREIPGPEAGLLYSGIANLVMARLLKMRESLCEGVAEQDRLSIARAISYIENNLGGAIRQKDLLEAANMGSTKFKKTFKQVTGLTVTEFVSSERIELAKRLLTDHDMSIDEVAHRCGYARATSFSALFAKSVGMPPRKWRSIAKVTFDDDPESKLLDVLASRRSYVSEVESHS</sequence>
<evidence type="ECO:0000313" key="5">
    <source>
        <dbReference type="EMBL" id="TNU94869.1"/>
    </source>
</evidence>
<dbReference type="PANTHER" id="PTHR47893:SF1">
    <property type="entry name" value="REGULATORY PROTEIN PCHR"/>
    <property type="match status" value="1"/>
</dbReference>
<keyword evidence="3" id="KW-0804">Transcription</keyword>
<protein>
    <submittedName>
        <fullName evidence="5">Helix-turn-helix transcriptional regulator</fullName>
    </submittedName>
</protein>
<dbReference type="EMBL" id="VEVP01000004">
    <property type="protein sequence ID" value="TNU94869.1"/>
    <property type="molecule type" value="Genomic_DNA"/>
</dbReference>
<dbReference type="PROSITE" id="PS01124">
    <property type="entry name" value="HTH_ARAC_FAMILY_2"/>
    <property type="match status" value="1"/>
</dbReference>
<comment type="caution">
    <text evidence="5">The sequence shown here is derived from an EMBL/GenBank/DDBJ whole genome shotgun (WGS) entry which is preliminary data.</text>
</comment>
<gene>
    <name evidence="5" type="ORF">FIC87_03140</name>
</gene>
<dbReference type="PANTHER" id="PTHR47893">
    <property type="entry name" value="REGULATORY PROTEIN PCHR"/>
    <property type="match status" value="1"/>
</dbReference>
<dbReference type="AlphaFoldDB" id="A0A5C5C6Y7"/>
<reference evidence="5 6" key="1">
    <citation type="journal article" date="2005" name="Appl. Environ. Microbiol.">
        <title>Intestinal bacterial communities that produce active estrogen-like compounds enterodiol and enterolactone in humans.</title>
        <authorList>
            <person name="Clavel T."/>
            <person name="Henderson G."/>
            <person name="Alpert C.A."/>
            <person name="Philippe C."/>
            <person name="Rigottier-Gois L."/>
            <person name="Dore J."/>
            <person name="Blaut M."/>
        </authorList>
    </citation>
    <scope>NUCLEOTIDE SEQUENCE [LARGE SCALE GENOMIC DNA]</scope>
    <source>
        <strain evidence="5 6">SECO-MT75m2</strain>
    </source>
</reference>
<dbReference type="InterPro" id="IPR018060">
    <property type="entry name" value="HTH_AraC"/>
</dbReference>
<dbReference type="GO" id="GO:0043565">
    <property type="term" value="F:sequence-specific DNA binding"/>
    <property type="evidence" value="ECO:0007669"/>
    <property type="project" value="InterPro"/>
</dbReference>
<feature type="domain" description="HTH araC/xylS-type" evidence="4">
    <location>
        <begin position="216"/>
        <end position="314"/>
    </location>
</feature>
<proteinExistence type="predicted"/>
<evidence type="ECO:0000256" key="3">
    <source>
        <dbReference type="ARBA" id="ARBA00023163"/>
    </source>
</evidence>
<dbReference type="PROSITE" id="PS00041">
    <property type="entry name" value="HTH_ARAC_FAMILY_1"/>
    <property type="match status" value="1"/>
</dbReference>
<evidence type="ECO:0000256" key="1">
    <source>
        <dbReference type="ARBA" id="ARBA00023015"/>
    </source>
</evidence>
<dbReference type="InterPro" id="IPR009057">
    <property type="entry name" value="Homeodomain-like_sf"/>
</dbReference>
<dbReference type="InterPro" id="IPR018062">
    <property type="entry name" value="HTH_AraC-typ_CS"/>
</dbReference>
<keyword evidence="2" id="KW-0238">DNA-binding</keyword>
<evidence type="ECO:0000256" key="2">
    <source>
        <dbReference type="ARBA" id="ARBA00023125"/>
    </source>
</evidence>
<dbReference type="InterPro" id="IPR053142">
    <property type="entry name" value="PchR_regulatory_protein"/>
</dbReference>
<dbReference type="SUPFAM" id="SSF46689">
    <property type="entry name" value="Homeodomain-like"/>
    <property type="match status" value="1"/>
</dbReference>
<name>A0A5C5C6Y7_EGGLN</name>